<evidence type="ECO:0000313" key="7">
    <source>
        <dbReference type="EMBL" id="GIN56110.1"/>
    </source>
</evidence>
<dbReference type="Pfam" id="PF21467">
    <property type="entry name" value="BetaGal_gal-bd"/>
    <property type="match status" value="1"/>
</dbReference>
<evidence type="ECO:0000256" key="1">
    <source>
        <dbReference type="ARBA" id="ARBA00009809"/>
    </source>
</evidence>
<keyword evidence="3" id="KW-0326">Glycosidase</keyword>
<dbReference type="Gene3D" id="3.20.20.80">
    <property type="entry name" value="Glycosidases"/>
    <property type="match status" value="1"/>
</dbReference>
<dbReference type="PROSITE" id="PS01182">
    <property type="entry name" value="GLYCOSYL_HYDROL_F35"/>
    <property type="match status" value="1"/>
</dbReference>
<keyword evidence="8" id="KW-1185">Reference proteome</keyword>
<name>A0ABQ4KDR5_9BACI</name>
<keyword evidence="2" id="KW-0378">Hydrolase</keyword>
<dbReference type="InterPro" id="IPR008979">
    <property type="entry name" value="Galactose-bd-like_sf"/>
</dbReference>
<gene>
    <name evidence="7" type="primary">lacZ2_1</name>
    <name evidence="7" type="ORF">J8TS2_04290</name>
</gene>
<dbReference type="InterPro" id="IPR001944">
    <property type="entry name" value="Glycoside_Hdrlase_35"/>
</dbReference>
<evidence type="ECO:0000313" key="8">
    <source>
        <dbReference type="Proteomes" id="UP000679950"/>
    </source>
</evidence>
<sequence>MKKMNEFAIKDEFLLNGETVKIISGALHYFRVVPEYWRDRLEKLKAMGCNTVETYVPWNVHEPKKGMFNFKGMYNIAEFISIAQELDLWVIIRPSPYICAEWEFGGLPAWLLKDENMRIRCHYEPFLQHVDEYFQVLFEQLVPLQVNYGGPIIMMQVENEYGGYGNDKQYMRAVANMMLEKGCVVPLVTSDGPWHDMLENGSIQELAFPTVNCGSNLKGHFKKLKEFNNGTGPLMVMEFWIGWFDAWGDAEHHTRDEKSAAQELKDVLEVGHVNFYMFHGGTNFGFMSGANYYEKLLPDTTSYDYDAPLTEWGDTTPKYEAFKQVISETTKIPEVAFSTEIIKKEYGEVQCKNRVSLFETLDSLSEPIYSDYTLPMEKLDQNYGYILYRTNIGKKRKIEDFRLVNANDRAHVYINQELKCTKYDLELPVQESFELTAEENTLDILVENMGRVNYSIKMEEQRKGIKNGVVINGAYQSEWQHYPLPLDNIDQVDFSKEFKEGSAAFHQFQFEVEEIHDTFLDFQGWGKGVAFVNGFNLGRFWKIGPQKKLYIPGPLLKKGLNEIILFETEGIYQDKIYLTDKPGS</sequence>
<protein>
    <submittedName>
        <fullName evidence="7">Beta-galactosidase</fullName>
    </submittedName>
</protein>
<dbReference type="PANTHER" id="PTHR23421">
    <property type="entry name" value="BETA-GALACTOSIDASE RELATED"/>
    <property type="match status" value="1"/>
</dbReference>
<evidence type="ECO:0000259" key="5">
    <source>
        <dbReference type="Pfam" id="PF21317"/>
    </source>
</evidence>
<dbReference type="EMBL" id="BORB01000002">
    <property type="protein sequence ID" value="GIN56110.1"/>
    <property type="molecule type" value="Genomic_DNA"/>
</dbReference>
<evidence type="ECO:0000256" key="2">
    <source>
        <dbReference type="ARBA" id="ARBA00022801"/>
    </source>
</evidence>
<proteinExistence type="inferred from homology"/>
<feature type="domain" description="Beta-galactosidase galactose-binding" evidence="6">
    <location>
        <begin position="504"/>
        <end position="561"/>
    </location>
</feature>
<dbReference type="PRINTS" id="PR00742">
    <property type="entry name" value="GLHYDRLASE35"/>
</dbReference>
<evidence type="ECO:0000256" key="3">
    <source>
        <dbReference type="ARBA" id="ARBA00023295"/>
    </source>
</evidence>
<dbReference type="Proteomes" id="UP000679950">
    <property type="component" value="Unassembled WGS sequence"/>
</dbReference>
<comment type="similarity">
    <text evidence="1">Belongs to the glycosyl hydrolase 35 family.</text>
</comment>
<dbReference type="Gene3D" id="2.60.120.260">
    <property type="entry name" value="Galactose-binding domain-like"/>
    <property type="match status" value="2"/>
</dbReference>
<dbReference type="SUPFAM" id="SSF51445">
    <property type="entry name" value="(Trans)glycosidases"/>
    <property type="match status" value="1"/>
</dbReference>
<dbReference type="SUPFAM" id="SSF49785">
    <property type="entry name" value="Galactose-binding domain-like"/>
    <property type="match status" value="1"/>
</dbReference>
<dbReference type="InterPro" id="IPR017853">
    <property type="entry name" value="GH"/>
</dbReference>
<dbReference type="Pfam" id="PF21317">
    <property type="entry name" value="BetaGal_ABD_1"/>
    <property type="match status" value="1"/>
</dbReference>
<reference evidence="7 8" key="1">
    <citation type="submission" date="2021-03" db="EMBL/GenBank/DDBJ databases">
        <title>Antimicrobial resistance genes in bacteria isolated from Japanese honey, and their potential for conferring macrolide and lincosamide resistance in the American foulbrood pathogen Paenibacillus larvae.</title>
        <authorList>
            <person name="Okamoto M."/>
            <person name="Kumagai M."/>
            <person name="Kanamori H."/>
            <person name="Takamatsu D."/>
        </authorList>
    </citation>
    <scope>NUCLEOTIDE SEQUENCE [LARGE SCALE GENOMIC DNA]</scope>
    <source>
        <strain evidence="7 8">J8TS2</strain>
    </source>
</reference>
<dbReference type="InterPro" id="IPR019801">
    <property type="entry name" value="Glyco_hydro_35_CS"/>
</dbReference>
<organism evidence="7 8">
    <name type="scientific">Lederbergia ruris</name>
    <dbReference type="NCBI Taxonomy" id="217495"/>
    <lineage>
        <taxon>Bacteria</taxon>
        <taxon>Bacillati</taxon>
        <taxon>Bacillota</taxon>
        <taxon>Bacilli</taxon>
        <taxon>Bacillales</taxon>
        <taxon>Bacillaceae</taxon>
        <taxon>Lederbergia</taxon>
    </lineage>
</organism>
<dbReference type="InterPro" id="IPR048912">
    <property type="entry name" value="BetaGal1-like_ABD1"/>
</dbReference>
<feature type="domain" description="Glycoside hydrolase 35 catalytic" evidence="4">
    <location>
        <begin position="12"/>
        <end position="328"/>
    </location>
</feature>
<evidence type="ECO:0000259" key="4">
    <source>
        <dbReference type="Pfam" id="PF01301"/>
    </source>
</evidence>
<dbReference type="InterPro" id="IPR031330">
    <property type="entry name" value="Gly_Hdrlase_35_cat"/>
</dbReference>
<comment type="caution">
    <text evidence="7">The sequence shown here is derived from an EMBL/GenBank/DDBJ whole genome shotgun (WGS) entry which is preliminary data.</text>
</comment>
<dbReference type="InterPro" id="IPR026283">
    <property type="entry name" value="B-gal_1-like"/>
</dbReference>
<dbReference type="RefSeq" id="WP_306345142.1">
    <property type="nucleotide sequence ID" value="NZ_BORB01000002.1"/>
</dbReference>
<dbReference type="Pfam" id="PF01301">
    <property type="entry name" value="Glyco_hydro_35"/>
    <property type="match status" value="1"/>
</dbReference>
<evidence type="ECO:0000259" key="6">
    <source>
        <dbReference type="Pfam" id="PF21467"/>
    </source>
</evidence>
<feature type="domain" description="Beta-galactosidase 1-like first all-beta" evidence="5">
    <location>
        <begin position="375"/>
        <end position="485"/>
    </location>
</feature>
<dbReference type="InterPro" id="IPR048913">
    <property type="entry name" value="BetaGal_gal-bd"/>
</dbReference>
<accession>A0ABQ4KDR5</accession>
<dbReference type="PIRSF" id="PIRSF006336">
    <property type="entry name" value="B-gal"/>
    <property type="match status" value="1"/>
</dbReference>